<dbReference type="Proteomes" id="UP000492821">
    <property type="component" value="Unassembled WGS sequence"/>
</dbReference>
<proteinExistence type="predicted"/>
<evidence type="ECO:0000313" key="3">
    <source>
        <dbReference type="WBParaSite" id="Pan_g17826.t1"/>
    </source>
</evidence>
<evidence type="ECO:0000313" key="2">
    <source>
        <dbReference type="Proteomes" id="UP000492821"/>
    </source>
</evidence>
<reference evidence="3" key="2">
    <citation type="submission" date="2020-10" db="UniProtKB">
        <authorList>
            <consortium name="WormBaseParasite"/>
        </authorList>
    </citation>
    <scope>IDENTIFICATION</scope>
</reference>
<protein>
    <submittedName>
        <fullName evidence="3">Ovule protein</fullName>
    </submittedName>
</protein>
<keyword evidence="2" id="KW-1185">Reference proteome</keyword>
<feature type="region of interest" description="Disordered" evidence="1">
    <location>
        <begin position="67"/>
        <end position="93"/>
    </location>
</feature>
<name>A0A7E4V8E6_PANRE</name>
<organism evidence="2 3">
    <name type="scientific">Panagrellus redivivus</name>
    <name type="common">Microworm</name>
    <dbReference type="NCBI Taxonomy" id="6233"/>
    <lineage>
        <taxon>Eukaryota</taxon>
        <taxon>Metazoa</taxon>
        <taxon>Ecdysozoa</taxon>
        <taxon>Nematoda</taxon>
        <taxon>Chromadorea</taxon>
        <taxon>Rhabditida</taxon>
        <taxon>Tylenchina</taxon>
        <taxon>Panagrolaimomorpha</taxon>
        <taxon>Panagrolaimoidea</taxon>
        <taxon>Panagrolaimidae</taxon>
        <taxon>Panagrellus</taxon>
    </lineage>
</organism>
<reference evidence="2" key="1">
    <citation type="journal article" date="2013" name="Genetics">
        <title>The draft genome and transcriptome of Panagrellus redivivus are shaped by the harsh demands of a free-living lifestyle.</title>
        <authorList>
            <person name="Srinivasan J."/>
            <person name="Dillman A.R."/>
            <person name="Macchietto M.G."/>
            <person name="Heikkinen L."/>
            <person name="Lakso M."/>
            <person name="Fracchia K.M."/>
            <person name="Antoshechkin I."/>
            <person name="Mortazavi A."/>
            <person name="Wong G."/>
            <person name="Sternberg P.W."/>
        </authorList>
    </citation>
    <scope>NUCLEOTIDE SEQUENCE [LARGE SCALE GENOMIC DNA]</scope>
    <source>
        <strain evidence="2">MT8872</strain>
    </source>
</reference>
<sequence length="93" mass="10546">MSTTTHRWSPPPSYFPLQRFKQPKTCDHSPVLHHVAHVSYLLEVDLPIHLMGHALAKTALPHSDFGKPVFQKTGNNTIPANVQPPKERLKHKI</sequence>
<evidence type="ECO:0000256" key="1">
    <source>
        <dbReference type="SAM" id="MobiDB-lite"/>
    </source>
</evidence>
<accession>A0A7E4V8E6</accession>
<dbReference type="AlphaFoldDB" id="A0A7E4V8E6"/>
<dbReference type="WBParaSite" id="Pan_g17826.t1">
    <property type="protein sequence ID" value="Pan_g17826.t1"/>
    <property type="gene ID" value="Pan_g17826"/>
</dbReference>